<evidence type="ECO:0000256" key="1">
    <source>
        <dbReference type="SAM" id="Phobius"/>
    </source>
</evidence>
<keyword evidence="1" id="KW-0472">Membrane</keyword>
<feature type="transmembrane region" description="Helical" evidence="1">
    <location>
        <begin position="7"/>
        <end position="22"/>
    </location>
</feature>
<evidence type="ECO:0000313" key="2">
    <source>
        <dbReference type="EMBL" id="MBB1069875.1"/>
    </source>
</evidence>
<feature type="transmembrane region" description="Helical" evidence="1">
    <location>
        <begin position="56"/>
        <end position="85"/>
    </location>
</feature>
<dbReference type="Proteomes" id="UP000518316">
    <property type="component" value="Unassembled WGS sequence"/>
</dbReference>
<keyword evidence="1" id="KW-1133">Transmembrane helix</keyword>
<protein>
    <submittedName>
        <fullName evidence="2">Uncharacterized protein</fullName>
    </submittedName>
</protein>
<proteinExistence type="predicted"/>
<organism evidence="2 3">
    <name type="scientific">Limosilactobacillus albertensis</name>
    <dbReference type="NCBI Taxonomy" id="2759752"/>
    <lineage>
        <taxon>Bacteria</taxon>
        <taxon>Bacillati</taxon>
        <taxon>Bacillota</taxon>
        <taxon>Bacilli</taxon>
        <taxon>Lactobacillales</taxon>
        <taxon>Lactobacillaceae</taxon>
        <taxon>Limosilactobacillus</taxon>
    </lineage>
</organism>
<gene>
    <name evidence="2" type="ORF">H5S40_06890</name>
</gene>
<evidence type="ECO:0000313" key="3">
    <source>
        <dbReference type="Proteomes" id="UP000518316"/>
    </source>
</evidence>
<name>A0A7W3TS30_9LACO</name>
<comment type="caution">
    <text evidence="2">The sequence shown here is derived from an EMBL/GenBank/DDBJ whole genome shotgun (WGS) entry which is preliminary data.</text>
</comment>
<accession>A0A7W3TS30</accession>
<dbReference type="AlphaFoldDB" id="A0A7W3TS30"/>
<dbReference type="EMBL" id="JACIVC010000061">
    <property type="protein sequence ID" value="MBB1069875.1"/>
    <property type="molecule type" value="Genomic_DNA"/>
</dbReference>
<feature type="transmembrane region" description="Helical" evidence="1">
    <location>
        <begin position="28"/>
        <end position="44"/>
    </location>
</feature>
<reference evidence="2 3" key="1">
    <citation type="submission" date="2020-07" db="EMBL/GenBank/DDBJ databases">
        <title>Description of Limosilactobacillus balticus sp. nov., Limosilactobacillus agrestis sp. nov., Limosilactobacillus albertensis sp. nov., Limosilactobacillus rudii sp. nov., Limosilactobacillus fastidiosus sp. nov., five novel Limosilactobacillus species isolated from the vertebrate gastrointestinal tract, and proposal of 6 subspecies of Limosilactobacillus reuteri adapted to the gastrointestinal tract of specific vertebrate hosts.</title>
        <authorList>
            <person name="Li F."/>
            <person name="Cheng C."/>
            <person name="Zheng J."/>
            <person name="Quevedo R.M."/>
            <person name="Li J."/>
            <person name="Roos S."/>
            <person name="Gaenzle M.G."/>
            <person name="Walter J."/>
        </authorList>
    </citation>
    <scope>NUCLEOTIDE SEQUENCE [LARGE SCALE GENOMIC DNA]</scope>
    <source>
        <strain evidence="2 3">RRLNB_1_1</strain>
    </source>
</reference>
<keyword evidence="1" id="KW-0812">Transmembrane</keyword>
<sequence length="95" mass="10579">MNNKGNNILGLLFVIIAIGSWLSNDNGLGWMFLVVGITYFLDNIKEKYWYIQGSFIILVGIVLLALHESLLVCLALCAFGVINLFTTKKAARNNQ</sequence>
<dbReference type="RefSeq" id="WP_182598408.1">
    <property type="nucleotide sequence ID" value="NZ_JACIVC010000061.1"/>
</dbReference>
<keyword evidence="3" id="KW-1185">Reference proteome</keyword>